<sequence>MGRSSLLILKIATIVQAVVLLAITITWERKRHDNTANIVAKMCSECTDLLPRGVMIEDKIPENVESLISEENSTICCGDVKQMLELAVMKTALEKLYEQKIGTLPEVSVKVPCQPQDPPDIPQGRIAGVVGFLPTQWPGFHRLVWNKNNHTRISGGLQHLDLDGELFIRKAGTYFVSISLNLVSNASFLGPLHEYVTIRMSVLSHQLGYTRVVLENRSRPWDEKTLNKPVHFGAIFNFHEYDRLSLSISHPSLIALNSFIDQFIVIFQFS</sequence>
<keyword evidence="2" id="KW-0472">Membrane</keyword>
<dbReference type="SUPFAM" id="SSF49842">
    <property type="entry name" value="TNF-like"/>
    <property type="match status" value="1"/>
</dbReference>
<comment type="similarity">
    <text evidence="1">Belongs to the tumor necrosis factor family.</text>
</comment>
<evidence type="ECO:0000259" key="3">
    <source>
        <dbReference type="Pfam" id="PF00229"/>
    </source>
</evidence>
<dbReference type="GO" id="GO:0005164">
    <property type="term" value="F:tumor necrosis factor receptor binding"/>
    <property type="evidence" value="ECO:0007669"/>
    <property type="project" value="InterPro"/>
</dbReference>
<dbReference type="EMBL" id="JAIWYP010000011">
    <property type="protein sequence ID" value="KAH3740126.1"/>
    <property type="molecule type" value="Genomic_DNA"/>
</dbReference>
<evidence type="ECO:0000256" key="2">
    <source>
        <dbReference type="SAM" id="Phobius"/>
    </source>
</evidence>
<reference evidence="4" key="2">
    <citation type="submission" date="2020-11" db="EMBL/GenBank/DDBJ databases">
        <authorList>
            <person name="McCartney M.A."/>
            <person name="Auch B."/>
            <person name="Kono T."/>
            <person name="Mallez S."/>
            <person name="Becker A."/>
            <person name="Gohl D.M."/>
            <person name="Silverstein K.A.T."/>
            <person name="Koren S."/>
            <person name="Bechman K.B."/>
            <person name="Herman A."/>
            <person name="Abrahante J.E."/>
            <person name="Garbe J."/>
        </authorList>
    </citation>
    <scope>NUCLEOTIDE SEQUENCE</scope>
    <source>
        <strain evidence="4">Duluth1</strain>
        <tissue evidence="4">Whole animal</tissue>
    </source>
</reference>
<organism evidence="4 5">
    <name type="scientific">Dreissena polymorpha</name>
    <name type="common">Zebra mussel</name>
    <name type="synonym">Mytilus polymorpha</name>
    <dbReference type="NCBI Taxonomy" id="45954"/>
    <lineage>
        <taxon>Eukaryota</taxon>
        <taxon>Metazoa</taxon>
        <taxon>Spiralia</taxon>
        <taxon>Lophotrochozoa</taxon>
        <taxon>Mollusca</taxon>
        <taxon>Bivalvia</taxon>
        <taxon>Autobranchia</taxon>
        <taxon>Heteroconchia</taxon>
        <taxon>Euheterodonta</taxon>
        <taxon>Imparidentia</taxon>
        <taxon>Neoheterodontei</taxon>
        <taxon>Myida</taxon>
        <taxon>Dreissenoidea</taxon>
        <taxon>Dreissenidae</taxon>
        <taxon>Dreissena</taxon>
    </lineage>
</organism>
<dbReference type="GO" id="GO:0006955">
    <property type="term" value="P:immune response"/>
    <property type="evidence" value="ECO:0007669"/>
    <property type="project" value="InterPro"/>
</dbReference>
<proteinExistence type="inferred from homology"/>
<keyword evidence="2" id="KW-0812">Transmembrane</keyword>
<evidence type="ECO:0000256" key="1">
    <source>
        <dbReference type="ARBA" id="ARBA00008670"/>
    </source>
</evidence>
<name>A0A9D4I2K2_DREPO</name>
<reference evidence="4" key="1">
    <citation type="journal article" date="2019" name="bioRxiv">
        <title>The Genome of the Zebra Mussel, Dreissena polymorpha: A Resource for Invasive Species Research.</title>
        <authorList>
            <person name="McCartney M.A."/>
            <person name="Auch B."/>
            <person name="Kono T."/>
            <person name="Mallez S."/>
            <person name="Zhang Y."/>
            <person name="Obille A."/>
            <person name="Becker A."/>
            <person name="Abrahante J.E."/>
            <person name="Garbe J."/>
            <person name="Badalamenti J.P."/>
            <person name="Herman A."/>
            <person name="Mangelson H."/>
            <person name="Liachko I."/>
            <person name="Sullivan S."/>
            <person name="Sone E.D."/>
            <person name="Koren S."/>
            <person name="Silverstein K.A.T."/>
            <person name="Beckman K.B."/>
            <person name="Gohl D.M."/>
        </authorList>
    </citation>
    <scope>NUCLEOTIDE SEQUENCE</scope>
    <source>
        <strain evidence="4">Duluth1</strain>
        <tissue evidence="4">Whole animal</tissue>
    </source>
</reference>
<evidence type="ECO:0000313" key="4">
    <source>
        <dbReference type="EMBL" id="KAH3740126.1"/>
    </source>
</evidence>
<protein>
    <recommendedName>
        <fullName evidence="3">THD domain-containing protein</fullName>
    </recommendedName>
</protein>
<dbReference type="InterPro" id="IPR006052">
    <property type="entry name" value="TNF_dom"/>
</dbReference>
<dbReference type="GO" id="GO:0016020">
    <property type="term" value="C:membrane"/>
    <property type="evidence" value="ECO:0007669"/>
    <property type="project" value="InterPro"/>
</dbReference>
<gene>
    <name evidence="4" type="ORF">DPMN_046821</name>
</gene>
<comment type="caution">
    <text evidence="4">The sequence shown here is derived from an EMBL/GenBank/DDBJ whole genome shotgun (WGS) entry which is preliminary data.</text>
</comment>
<evidence type="ECO:0000313" key="5">
    <source>
        <dbReference type="Proteomes" id="UP000828390"/>
    </source>
</evidence>
<accession>A0A9D4I2K2</accession>
<keyword evidence="5" id="KW-1185">Reference proteome</keyword>
<dbReference type="Proteomes" id="UP000828390">
    <property type="component" value="Unassembled WGS sequence"/>
</dbReference>
<dbReference type="InterPro" id="IPR008983">
    <property type="entry name" value="Tumour_necrosis_fac-like_dom"/>
</dbReference>
<dbReference type="Pfam" id="PF00229">
    <property type="entry name" value="TNF"/>
    <property type="match status" value="1"/>
</dbReference>
<feature type="domain" description="THD" evidence="3">
    <location>
        <begin position="145"/>
        <end position="258"/>
    </location>
</feature>
<dbReference type="Gene3D" id="2.60.120.40">
    <property type="match status" value="1"/>
</dbReference>
<dbReference type="AlphaFoldDB" id="A0A9D4I2K2"/>
<keyword evidence="2" id="KW-1133">Transmembrane helix</keyword>
<feature type="transmembrane region" description="Helical" evidence="2">
    <location>
        <begin position="7"/>
        <end position="27"/>
    </location>
</feature>